<name>A0A7C9VAI4_9HYPH</name>
<dbReference type="PANTHER" id="PTHR44051">
    <property type="entry name" value="GLUTATHIONE S-TRANSFERASE-RELATED"/>
    <property type="match status" value="1"/>
</dbReference>
<accession>A0A7C9VAI4</accession>
<dbReference type="Pfam" id="PF13409">
    <property type="entry name" value="GST_N_2"/>
    <property type="match status" value="1"/>
</dbReference>
<dbReference type="SUPFAM" id="SSF47616">
    <property type="entry name" value="GST C-terminal domain-like"/>
    <property type="match status" value="1"/>
</dbReference>
<dbReference type="Gene3D" id="1.20.1050.10">
    <property type="match status" value="1"/>
</dbReference>
<protein>
    <submittedName>
        <fullName evidence="3">Thiol:disulfide oxidoreductase</fullName>
    </submittedName>
</protein>
<dbReference type="AlphaFoldDB" id="A0A7C9VAI4"/>
<evidence type="ECO:0000313" key="4">
    <source>
        <dbReference type="Proteomes" id="UP000481252"/>
    </source>
</evidence>
<evidence type="ECO:0000259" key="2">
    <source>
        <dbReference type="PROSITE" id="PS50405"/>
    </source>
</evidence>
<dbReference type="InterPro" id="IPR040079">
    <property type="entry name" value="Glutathione_S-Trfase"/>
</dbReference>
<dbReference type="InterPro" id="IPR036282">
    <property type="entry name" value="Glutathione-S-Trfase_C_sf"/>
</dbReference>
<dbReference type="InterPro" id="IPR036249">
    <property type="entry name" value="Thioredoxin-like_sf"/>
</dbReference>
<dbReference type="EMBL" id="JAAKZG010000017">
    <property type="protein sequence ID" value="NGN44624.1"/>
    <property type="molecule type" value="Genomic_DNA"/>
</dbReference>
<dbReference type="SFLD" id="SFLDS00019">
    <property type="entry name" value="Glutathione_Transferase_(cytos"/>
    <property type="match status" value="1"/>
</dbReference>
<dbReference type="SFLD" id="SFLDG00358">
    <property type="entry name" value="Main_(cytGST)"/>
    <property type="match status" value="1"/>
</dbReference>
<dbReference type="Pfam" id="PF13410">
    <property type="entry name" value="GST_C_2"/>
    <property type="match status" value="1"/>
</dbReference>
<sequence length="237" mass="27001">MIELFYSPSPNVYKVMIALEEMAIPYDIVFVDLSKGEQFDSTKLGGSIAGKVPVIRDHHPGWGDDPVTVMESGAILQYLAEKTGMLMSNDPRTRNATMQWLFWQMGHLGPIGGQFWHFKAFAERIEPDTDFTYPRRRYRRMLAALWDVMERRLAASPFLAGDYSIADVACYPWIKYLGPETGDPYPHLLQWRDVIAARSAVESAYARNAGVKTEYGRTERQTIAYPWQGLSQHTIVS</sequence>
<evidence type="ECO:0000313" key="3">
    <source>
        <dbReference type="EMBL" id="NGN44624.1"/>
    </source>
</evidence>
<gene>
    <name evidence="3" type="ORF">G6N74_26545</name>
</gene>
<dbReference type="InterPro" id="IPR004045">
    <property type="entry name" value="Glutathione_S-Trfase_N"/>
</dbReference>
<dbReference type="Proteomes" id="UP000481252">
    <property type="component" value="Unassembled WGS sequence"/>
</dbReference>
<dbReference type="SFLD" id="SFLDG01151">
    <property type="entry name" value="Main.2:_Nu-like"/>
    <property type="match status" value="1"/>
</dbReference>
<feature type="domain" description="GST C-terminal" evidence="2">
    <location>
        <begin position="90"/>
        <end position="215"/>
    </location>
</feature>
<organism evidence="3 4">
    <name type="scientific">Mesorhizobium zhangyense</name>
    <dbReference type="NCBI Taxonomy" id="1776730"/>
    <lineage>
        <taxon>Bacteria</taxon>
        <taxon>Pseudomonadati</taxon>
        <taxon>Pseudomonadota</taxon>
        <taxon>Alphaproteobacteria</taxon>
        <taxon>Hyphomicrobiales</taxon>
        <taxon>Phyllobacteriaceae</taxon>
        <taxon>Mesorhizobium</taxon>
    </lineage>
</organism>
<dbReference type="PROSITE" id="PS50404">
    <property type="entry name" value="GST_NTER"/>
    <property type="match status" value="1"/>
</dbReference>
<dbReference type="InterPro" id="IPR010987">
    <property type="entry name" value="Glutathione-S-Trfase_C-like"/>
</dbReference>
<dbReference type="PANTHER" id="PTHR44051:SF19">
    <property type="entry name" value="DISULFIDE-BOND OXIDOREDUCTASE YFCG"/>
    <property type="match status" value="1"/>
</dbReference>
<reference evidence="3 4" key="1">
    <citation type="submission" date="2020-02" db="EMBL/GenBank/DDBJ databases">
        <title>Genome sequence of the type strain CGMCC 1.15528 of Mesorhizobium zhangyense.</title>
        <authorList>
            <person name="Gao J."/>
            <person name="Sun J."/>
        </authorList>
    </citation>
    <scope>NUCLEOTIDE SEQUENCE [LARGE SCALE GENOMIC DNA]</scope>
    <source>
        <strain evidence="3 4">CGMCC 1.15528</strain>
    </source>
</reference>
<keyword evidence="4" id="KW-1185">Reference proteome</keyword>
<dbReference type="CDD" id="cd03048">
    <property type="entry name" value="GST_N_Ure2p_like"/>
    <property type="match status" value="1"/>
</dbReference>
<dbReference type="SUPFAM" id="SSF52833">
    <property type="entry name" value="Thioredoxin-like"/>
    <property type="match status" value="1"/>
</dbReference>
<comment type="caution">
    <text evidence="3">The sequence shown here is derived from an EMBL/GenBank/DDBJ whole genome shotgun (WGS) entry which is preliminary data.</text>
</comment>
<dbReference type="PROSITE" id="PS50405">
    <property type="entry name" value="GST_CTER"/>
    <property type="match status" value="1"/>
</dbReference>
<dbReference type="Gene3D" id="3.40.30.10">
    <property type="entry name" value="Glutaredoxin"/>
    <property type="match status" value="1"/>
</dbReference>
<proteinExistence type="predicted"/>
<feature type="domain" description="GST N-terminal" evidence="1">
    <location>
        <begin position="1"/>
        <end position="87"/>
    </location>
</feature>
<evidence type="ECO:0000259" key="1">
    <source>
        <dbReference type="PROSITE" id="PS50404"/>
    </source>
</evidence>
<dbReference type="RefSeq" id="WP_165121004.1">
    <property type="nucleotide sequence ID" value="NZ_JAAKZG010000017.1"/>
</dbReference>